<protein>
    <recommendedName>
        <fullName evidence="3">PPPDE domain-containing protein</fullName>
    </recommendedName>
</protein>
<evidence type="ECO:0000313" key="2">
    <source>
        <dbReference type="Proteomes" id="UP000186817"/>
    </source>
</evidence>
<keyword evidence="2" id="KW-1185">Reference proteome</keyword>
<comment type="caution">
    <text evidence="1">The sequence shown here is derived from an EMBL/GenBank/DDBJ whole genome shotgun (WGS) entry which is preliminary data.</text>
</comment>
<evidence type="ECO:0008006" key="3">
    <source>
        <dbReference type="Google" id="ProtNLM"/>
    </source>
</evidence>
<reference evidence="1 2" key="1">
    <citation type="submission" date="2016-02" db="EMBL/GenBank/DDBJ databases">
        <title>Genome analysis of coral dinoflagellate symbionts highlights evolutionary adaptations to a symbiotic lifestyle.</title>
        <authorList>
            <person name="Aranda M."/>
            <person name="Li Y."/>
            <person name="Liew Y.J."/>
            <person name="Baumgarten S."/>
            <person name="Simakov O."/>
            <person name="Wilson M."/>
            <person name="Piel J."/>
            <person name="Ashoor H."/>
            <person name="Bougouffa S."/>
            <person name="Bajic V.B."/>
            <person name="Ryu T."/>
            <person name="Ravasi T."/>
            <person name="Bayer T."/>
            <person name="Micklem G."/>
            <person name="Kim H."/>
            <person name="Bhak J."/>
            <person name="Lajeunesse T.C."/>
            <person name="Voolstra C.R."/>
        </authorList>
    </citation>
    <scope>NUCLEOTIDE SEQUENCE [LARGE SCALE GENOMIC DNA]</scope>
    <source>
        <strain evidence="1 2">CCMP2467</strain>
    </source>
</reference>
<sequence length="144" mass="16132">MDGFDRPASEELHNNVEAVISFGESGLLFGRERQGAFSSAVFAGQIRCNYQLAADAFIQQGRFERGDYHVAFKNCHMFCRSVLGSFNIPATFRFGFTPLWRPIGTSRTLLHCSEEDLIRVPSEVQEELTAEQICLAPTIAPWLA</sequence>
<name>A0A1Q9EP11_SYMMI</name>
<proteinExistence type="predicted"/>
<dbReference type="AlphaFoldDB" id="A0A1Q9EP11"/>
<accession>A0A1Q9EP11</accession>
<evidence type="ECO:0000313" key="1">
    <source>
        <dbReference type="EMBL" id="OLQ09176.1"/>
    </source>
</evidence>
<dbReference type="Proteomes" id="UP000186817">
    <property type="component" value="Unassembled WGS sequence"/>
</dbReference>
<gene>
    <name evidence="1" type="ORF">AK812_SmicGene7229</name>
</gene>
<dbReference type="EMBL" id="LSRX01000102">
    <property type="protein sequence ID" value="OLQ09176.1"/>
    <property type="molecule type" value="Genomic_DNA"/>
</dbReference>
<organism evidence="1 2">
    <name type="scientific">Symbiodinium microadriaticum</name>
    <name type="common">Dinoflagellate</name>
    <name type="synonym">Zooxanthella microadriatica</name>
    <dbReference type="NCBI Taxonomy" id="2951"/>
    <lineage>
        <taxon>Eukaryota</taxon>
        <taxon>Sar</taxon>
        <taxon>Alveolata</taxon>
        <taxon>Dinophyceae</taxon>
        <taxon>Suessiales</taxon>
        <taxon>Symbiodiniaceae</taxon>
        <taxon>Symbiodinium</taxon>
    </lineage>
</organism>
<dbReference type="OrthoDB" id="7482721at2759"/>